<dbReference type="InterPro" id="IPR043128">
    <property type="entry name" value="Rev_trsase/Diguanyl_cyclase"/>
</dbReference>
<dbReference type="EC" id="2.7.7.65" evidence="1"/>
<keyword evidence="3" id="KW-0472">Membrane</keyword>
<feature type="transmembrane region" description="Helical" evidence="3">
    <location>
        <begin position="91"/>
        <end position="112"/>
    </location>
</feature>
<dbReference type="Pfam" id="PF00990">
    <property type="entry name" value="GGDEF"/>
    <property type="match status" value="1"/>
</dbReference>
<dbReference type="PROSITE" id="PS50887">
    <property type="entry name" value="GGDEF"/>
    <property type="match status" value="1"/>
</dbReference>
<accession>A0ABU0H256</accession>
<evidence type="ECO:0000259" key="4">
    <source>
        <dbReference type="PROSITE" id="PS50887"/>
    </source>
</evidence>
<feature type="domain" description="GGDEF" evidence="4">
    <location>
        <begin position="217"/>
        <end position="344"/>
    </location>
</feature>
<protein>
    <recommendedName>
        <fullName evidence="1">diguanylate cyclase</fullName>
        <ecNumber evidence="1">2.7.7.65</ecNumber>
    </recommendedName>
</protein>
<dbReference type="SUPFAM" id="SSF55073">
    <property type="entry name" value="Nucleotide cyclase"/>
    <property type="match status" value="1"/>
</dbReference>
<sequence>MRRKRIIRLFIAGGVLVFSALWWAESAAGIILPFDSHAYPVVIGFLAASLAIMLALPQFEAALELACFLGVAIYMLLLIAVIGFGGGAGNIYTVANTLLWMPVIYVAAFVFFPRRRAIIATWGTFAISLIVLGGAFLVHSKGVASVGVQLLLANAVGCHMLVLLCLSLVTALRQEFERVASHARLMEDAANTDPLTGIANRRGLEQWLASESAVPSERASLILFDIDHFKSINDRFGHLVGDEVLFSTAQLIKSQLHGGDIVGRWGGEEFLVIMPGGSLPSAAALADRVRQIVSASSHPVAGMVTLSAGIAVWQDDLPIVEAFRAADTALASAKRNGRDRVIIH</sequence>
<dbReference type="Gene3D" id="3.30.70.270">
    <property type="match status" value="1"/>
</dbReference>
<dbReference type="InterPro" id="IPR029787">
    <property type="entry name" value="Nucleotide_cyclase"/>
</dbReference>
<dbReference type="PANTHER" id="PTHR45138:SF9">
    <property type="entry name" value="DIGUANYLATE CYCLASE DGCM-RELATED"/>
    <property type="match status" value="1"/>
</dbReference>
<dbReference type="RefSeq" id="WP_266347299.1">
    <property type="nucleotide sequence ID" value="NZ_JAPKNG010000001.1"/>
</dbReference>
<feature type="transmembrane region" description="Helical" evidence="3">
    <location>
        <begin position="119"/>
        <end position="138"/>
    </location>
</feature>
<proteinExistence type="predicted"/>
<evidence type="ECO:0000313" key="6">
    <source>
        <dbReference type="Proteomes" id="UP001241603"/>
    </source>
</evidence>
<evidence type="ECO:0000256" key="1">
    <source>
        <dbReference type="ARBA" id="ARBA00012528"/>
    </source>
</evidence>
<evidence type="ECO:0000256" key="3">
    <source>
        <dbReference type="SAM" id="Phobius"/>
    </source>
</evidence>
<dbReference type="InterPro" id="IPR050469">
    <property type="entry name" value="Diguanylate_Cyclase"/>
</dbReference>
<evidence type="ECO:0000256" key="2">
    <source>
        <dbReference type="ARBA" id="ARBA00034247"/>
    </source>
</evidence>
<dbReference type="NCBIfam" id="TIGR00254">
    <property type="entry name" value="GGDEF"/>
    <property type="match status" value="1"/>
</dbReference>
<feature type="transmembrane region" description="Helical" evidence="3">
    <location>
        <begin position="63"/>
        <end position="85"/>
    </location>
</feature>
<organism evidence="5 6">
    <name type="scientific">Kaistia dalseonensis</name>
    <dbReference type="NCBI Taxonomy" id="410840"/>
    <lineage>
        <taxon>Bacteria</taxon>
        <taxon>Pseudomonadati</taxon>
        <taxon>Pseudomonadota</taxon>
        <taxon>Alphaproteobacteria</taxon>
        <taxon>Hyphomicrobiales</taxon>
        <taxon>Kaistiaceae</taxon>
        <taxon>Kaistia</taxon>
    </lineage>
</organism>
<dbReference type="Proteomes" id="UP001241603">
    <property type="component" value="Unassembled WGS sequence"/>
</dbReference>
<dbReference type="PANTHER" id="PTHR45138">
    <property type="entry name" value="REGULATORY COMPONENTS OF SENSORY TRANSDUCTION SYSTEM"/>
    <property type="match status" value="1"/>
</dbReference>
<keyword evidence="6" id="KW-1185">Reference proteome</keyword>
<dbReference type="InterPro" id="IPR000160">
    <property type="entry name" value="GGDEF_dom"/>
</dbReference>
<gene>
    <name evidence="5" type="ORF">QO014_000751</name>
</gene>
<dbReference type="SMART" id="SM00267">
    <property type="entry name" value="GGDEF"/>
    <property type="match status" value="1"/>
</dbReference>
<reference evidence="5 6" key="1">
    <citation type="submission" date="2023-07" db="EMBL/GenBank/DDBJ databases">
        <title>Genomic Encyclopedia of Type Strains, Phase IV (KMG-IV): sequencing the most valuable type-strain genomes for metagenomic binning, comparative biology and taxonomic classification.</title>
        <authorList>
            <person name="Goeker M."/>
        </authorList>
    </citation>
    <scope>NUCLEOTIDE SEQUENCE [LARGE SCALE GENOMIC DNA]</scope>
    <source>
        <strain evidence="5 6">B6-8</strain>
    </source>
</reference>
<comment type="caution">
    <text evidence="5">The sequence shown here is derived from an EMBL/GenBank/DDBJ whole genome shotgun (WGS) entry which is preliminary data.</text>
</comment>
<feature type="transmembrane region" description="Helical" evidence="3">
    <location>
        <begin position="37"/>
        <end position="56"/>
    </location>
</feature>
<dbReference type="CDD" id="cd01949">
    <property type="entry name" value="GGDEF"/>
    <property type="match status" value="1"/>
</dbReference>
<dbReference type="EMBL" id="JAUSVO010000001">
    <property type="protein sequence ID" value="MDQ0436381.1"/>
    <property type="molecule type" value="Genomic_DNA"/>
</dbReference>
<evidence type="ECO:0000313" key="5">
    <source>
        <dbReference type="EMBL" id="MDQ0436381.1"/>
    </source>
</evidence>
<comment type="catalytic activity">
    <reaction evidence="2">
        <text>2 GTP = 3',3'-c-di-GMP + 2 diphosphate</text>
        <dbReference type="Rhea" id="RHEA:24898"/>
        <dbReference type="ChEBI" id="CHEBI:33019"/>
        <dbReference type="ChEBI" id="CHEBI:37565"/>
        <dbReference type="ChEBI" id="CHEBI:58805"/>
        <dbReference type="EC" id="2.7.7.65"/>
    </reaction>
</comment>
<keyword evidence="3" id="KW-0812">Transmembrane</keyword>
<keyword evidence="3" id="KW-1133">Transmembrane helix</keyword>
<feature type="transmembrane region" description="Helical" evidence="3">
    <location>
        <begin position="150"/>
        <end position="172"/>
    </location>
</feature>
<name>A0ABU0H256_9HYPH</name>